<evidence type="ECO:0008006" key="3">
    <source>
        <dbReference type="Google" id="ProtNLM"/>
    </source>
</evidence>
<accession>A0A402AT20</accession>
<sequence>MPWTQRDLAQVLGKQELAIREMELRDSGLNDIIRRRFLAELFAIPPSLLGLATVPEIENPGAVISIWWVKLGFPAFDAGPDGFPRPGQVIRHFRQMRVKADGKPWTQRDLAQVLGKQELAMRDMELRDTGLNDIPRRRFLAHLFDIPLFFWG</sequence>
<dbReference type="RefSeq" id="WP_126554846.1">
    <property type="nucleotide sequence ID" value="NZ_BIFS01000002.1"/>
</dbReference>
<organism evidence="1 2">
    <name type="scientific">Dictyobacter kobayashii</name>
    <dbReference type="NCBI Taxonomy" id="2014872"/>
    <lineage>
        <taxon>Bacteria</taxon>
        <taxon>Bacillati</taxon>
        <taxon>Chloroflexota</taxon>
        <taxon>Ktedonobacteria</taxon>
        <taxon>Ktedonobacterales</taxon>
        <taxon>Dictyobacteraceae</taxon>
        <taxon>Dictyobacter</taxon>
    </lineage>
</organism>
<dbReference type="AlphaFoldDB" id="A0A402AT20"/>
<evidence type="ECO:0000313" key="2">
    <source>
        <dbReference type="Proteomes" id="UP000287188"/>
    </source>
</evidence>
<dbReference type="EMBL" id="BIFS01000002">
    <property type="protein sequence ID" value="GCE22229.1"/>
    <property type="molecule type" value="Genomic_DNA"/>
</dbReference>
<dbReference type="Proteomes" id="UP000287188">
    <property type="component" value="Unassembled WGS sequence"/>
</dbReference>
<reference evidence="2" key="1">
    <citation type="submission" date="2018-12" db="EMBL/GenBank/DDBJ databases">
        <title>Tengunoibacter tsumagoiensis gen. nov., sp. nov., Dictyobacter kobayashii sp. nov., D. alpinus sp. nov., and D. joshuensis sp. nov. and description of Dictyobacteraceae fam. nov. within the order Ktedonobacterales isolated from Tengu-no-mugimeshi.</title>
        <authorList>
            <person name="Wang C.M."/>
            <person name="Zheng Y."/>
            <person name="Sakai Y."/>
            <person name="Toyoda A."/>
            <person name="Minakuchi Y."/>
            <person name="Abe K."/>
            <person name="Yokota A."/>
            <person name="Yabe S."/>
        </authorList>
    </citation>
    <scope>NUCLEOTIDE SEQUENCE [LARGE SCALE GENOMIC DNA]</scope>
    <source>
        <strain evidence="2">Uno11</strain>
    </source>
</reference>
<evidence type="ECO:0000313" key="1">
    <source>
        <dbReference type="EMBL" id="GCE22229.1"/>
    </source>
</evidence>
<keyword evidence="2" id="KW-1185">Reference proteome</keyword>
<comment type="caution">
    <text evidence="1">The sequence shown here is derived from an EMBL/GenBank/DDBJ whole genome shotgun (WGS) entry which is preliminary data.</text>
</comment>
<proteinExistence type="predicted"/>
<protein>
    <recommendedName>
        <fullName evidence="3">HTH cro/C1-type domain-containing protein</fullName>
    </recommendedName>
</protein>
<gene>
    <name evidence="1" type="ORF">KDK_60290</name>
</gene>
<dbReference type="OrthoDB" id="141713at2"/>
<name>A0A402AT20_9CHLR</name>